<sequence length="177" mass="19913">MKRCTTRSDLNQVRFRFDYECIGFGLDEIKSIIRENEIVSYSIPIGQSLTTTWNFRLNFRNLVCIEFFSRANAVSGWDETGSIVLRLADVAADDARSGVFETRLISGFNVDSVSLLVYQEDQINSECGMIFREKYGREMIVAAGVSPGSVSICADFSGDIFAPEHSLSKYCESHLFN</sequence>
<reference evidence="1" key="1">
    <citation type="submission" date="2024-06" db="EMBL/GenBank/DDBJ databases">
        <authorList>
            <person name="Sun Y."/>
        </authorList>
    </citation>
    <scope>NUCLEOTIDE SEQUENCE</scope>
    <source>
        <strain evidence="1">IGA1.0</strain>
    </source>
</reference>
<protein>
    <submittedName>
        <fullName evidence="1">Uncharacterized protein</fullName>
    </submittedName>
</protein>
<gene>
    <name evidence="1" type="ORF">ABNK63_00740</name>
</gene>
<evidence type="ECO:0000313" key="1">
    <source>
        <dbReference type="EMBL" id="XBS90203.1"/>
    </source>
</evidence>
<dbReference type="EMBL" id="CP157948">
    <property type="protein sequence ID" value="XBS90203.1"/>
    <property type="molecule type" value="Genomic_DNA"/>
</dbReference>
<proteinExistence type="predicted"/>
<accession>A0AAU7QNB2</accession>
<dbReference type="AlphaFoldDB" id="A0AAU7QNB2"/>
<organism evidence="1">
    <name type="scientific">Rhodanobacter sp. IGA1.0</name>
    <dbReference type="NCBI Taxonomy" id="3158582"/>
    <lineage>
        <taxon>Bacteria</taxon>
        <taxon>Pseudomonadati</taxon>
        <taxon>Pseudomonadota</taxon>
        <taxon>Gammaproteobacteria</taxon>
        <taxon>Lysobacterales</taxon>
        <taxon>Rhodanobacteraceae</taxon>
        <taxon>Rhodanobacter</taxon>
    </lineage>
</organism>
<name>A0AAU7QNB2_9GAMM</name>
<dbReference type="RefSeq" id="WP_157582024.1">
    <property type="nucleotide sequence ID" value="NZ_CP157948.1"/>
</dbReference>